<dbReference type="InterPro" id="IPR036376">
    <property type="entry name" value="RuBisCO_lsu_C_sf"/>
</dbReference>
<comment type="caution">
    <text evidence="2">The sequence shown here is derived from an EMBL/GenBank/DDBJ whole genome shotgun (WGS) entry which is preliminary data.</text>
</comment>
<dbReference type="SFLD" id="SFLDG00301">
    <property type="entry name" value="RuBisCO-like_proteins"/>
    <property type="match status" value="1"/>
</dbReference>
<evidence type="ECO:0000313" key="3">
    <source>
        <dbReference type="Proteomes" id="UP000053586"/>
    </source>
</evidence>
<dbReference type="SUPFAM" id="SSF54966">
    <property type="entry name" value="RuBisCO, large subunit, small (N-terminal) domain"/>
    <property type="match status" value="1"/>
</dbReference>
<protein>
    <submittedName>
        <fullName evidence="2">2,3-diketo-5-methylthiopentyl-1-phosphate enolase</fullName>
        <ecNumber evidence="2">3.1.3.77</ecNumber>
    </submittedName>
</protein>
<dbReference type="GO" id="GO:0016984">
    <property type="term" value="F:ribulose-bisphosphate carboxylase activity"/>
    <property type="evidence" value="ECO:0007669"/>
    <property type="project" value="InterPro"/>
</dbReference>
<sequence length="384" mass="42222">MIKHTSVAMSGQRFVVIYHIVGSKDEAQRRAEAVCIEQTIEFPADLISNDDIRRHVFGQIVHFDSVSENIWEAKISYALEVTGHSLNGFLNVMFGNTSLQSNIKIVEVLLPESFTKLFKGPRFGIDGLRTLCDEPEQPLFCTALKPMGLSNQALAAQAYEFAKGGIHLIKDDHGIFNQPFSPFRERVKLCVEAVNRANAETGMNCRYTPTLNSPANQIFDDARWAKEQGVGGFLVMPGISGFDTMRCIADDDDINLPILGHPSMLGSWVSSPQSGYSHYFLFGQLMRLAGADTSIYPNFGGRFAFSVEQCESIVQGASCDMGHIKRIIASPGGGMNFKSVPKMIDVYGKDIMFLIGGALHQSGPDIASNCKELKRLVLQQTAAL</sequence>
<dbReference type="InterPro" id="IPR000685">
    <property type="entry name" value="RuBisCO_lsu_C"/>
</dbReference>
<dbReference type="OrthoDB" id="9770811at2"/>
<dbReference type="SUPFAM" id="SSF51649">
    <property type="entry name" value="RuBisCo, C-terminal domain"/>
    <property type="match status" value="1"/>
</dbReference>
<dbReference type="STRING" id="56804.BAE46_12970"/>
<feature type="domain" description="Ribulose bisphosphate carboxylase large subunit C-terminal" evidence="1">
    <location>
        <begin position="125"/>
        <end position="359"/>
    </location>
</feature>
<evidence type="ECO:0000259" key="1">
    <source>
        <dbReference type="Pfam" id="PF00016"/>
    </source>
</evidence>
<dbReference type="Gene3D" id="3.30.70.150">
    <property type="entry name" value="RuBisCO large subunit, N-terminal domain"/>
    <property type="match status" value="1"/>
</dbReference>
<keyword evidence="2" id="KW-0378">Hydrolase</keyword>
<gene>
    <name evidence="2" type="primary">mtnW</name>
    <name evidence="2" type="ORF">GPUN_0361</name>
</gene>
<dbReference type="eggNOG" id="COG1850">
    <property type="taxonomic scope" value="Bacteria"/>
</dbReference>
<dbReference type="Pfam" id="PF00016">
    <property type="entry name" value="RuBisCO_large"/>
    <property type="match status" value="1"/>
</dbReference>
<reference evidence="2 3" key="1">
    <citation type="journal article" date="2012" name="J. Bacteriol.">
        <title>Genome sequence of proteorhodopsin-containing sea ice bacterium Glaciecola punicea ACAM 611T.</title>
        <authorList>
            <person name="Qin Q.-L."/>
            <person name="Xie B.-B."/>
            <person name="Shu Y.-L."/>
            <person name="Rong J.-C."/>
            <person name="Zhao D.-L."/>
            <person name="Zhang X.-Y."/>
            <person name="Chen X.-L."/>
            <person name="Zhou B.-C."/>
            <person name="Zhanga Y.-Z."/>
        </authorList>
    </citation>
    <scope>NUCLEOTIDE SEQUENCE [LARGE SCALE GENOMIC DNA]</scope>
    <source>
        <strain evidence="2 3">ACAM 611</strain>
    </source>
</reference>
<reference evidence="2 3" key="2">
    <citation type="journal article" date="2017" name="Antonie Van Leeuwenhoek">
        <title>Rhizobium rhizosphaerae sp. nov., a novel species isolated from rice rhizosphere.</title>
        <authorList>
            <person name="Zhao J.J."/>
            <person name="Zhang J."/>
            <person name="Zhang R.J."/>
            <person name="Zhang C.W."/>
            <person name="Yin H.Q."/>
            <person name="Zhang X.X."/>
        </authorList>
    </citation>
    <scope>NUCLEOTIDE SEQUENCE [LARGE SCALE GENOMIC DNA]</scope>
    <source>
        <strain evidence="2 3">ACAM 611</strain>
    </source>
</reference>
<name>H5T867_9ALTE</name>
<dbReference type="GO" id="GO:0015977">
    <property type="term" value="P:carbon fixation"/>
    <property type="evidence" value="ECO:0007669"/>
    <property type="project" value="InterPro"/>
</dbReference>
<evidence type="ECO:0000313" key="2">
    <source>
        <dbReference type="EMBL" id="GAB54508.1"/>
    </source>
</evidence>
<accession>H5T867</accession>
<dbReference type="PANTHER" id="PTHR42704">
    <property type="entry name" value="RIBULOSE BISPHOSPHATE CARBOXYLASE"/>
    <property type="match status" value="1"/>
</dbReference>
<keyword evidence="3" id="KW-1185">Reference proteome</keyword>
<dbReference type="EMBL" id="BAET01000006">
    <property type="protein sequence ID" value="GAB54508.1"/>
    <property type="molecule type" value="Genomic_DNA"/>
</dbReference>
<proteinExistence type="predicted"/>
<dbReference type="RefSeq" id="WP_006002816.1">
    <property type="nucleotide sequence ID" value="NZ_BAET01000006.1"/>
</dbReference>
<dbReference type="SFLD" id="SFLDF00158">
    <property type="entry name" value="5-methylthio-D-ribulose_1-phos"/>
    <property type="match status" value="1"/>
</dbReference>
<dbReference type="CDD" id="cd08210">
    <property type="entry name" value="RLP_RrRLP"/>
    <property type="match status" value="1"/>
</dbReference>
<dbReference type="InterPro" id="IPR033966">
    <property type="entry name" value="RuBisCO"/>
</dbReference>
<organism evidence="2 3">
    <name type="scientific">Glaciecola punicea ACAM 611</name>
    <dbReference type="NCBI Taxonomy" id="1121923"/>
    <lineage>
        <taxon>Bacteria</taxon>
        <taxon>Pseudomonadati</taxon>
        <taxon>Pseudomonadota</taxon>
        <taxon>Gammaproteobacteria</taxon>
        <taxon>Alteromonadales</taxon>
        <taxon>Alteromonadaceae</taxon>
        <taxon>Glaciecola</taxon>
    </lineage>
</organism>
<dbReference type="PANTHER" id="PTHR42704:SF17">
    <property type="entry name" value="RIBULOSE BISPHOSPHATE CARBOXYLASE LARGE CHAIN"/>
    <property type="match status" value="1"/>
</dbReference>
<dbReference type="AlphaFoldDB" id="H5T867"/>
<dbReference type="Proteomes" id="UP000053586">
    <property type="component" value="Unassembled WGS sequence"/>
</dbReference>
<dbReference type="InterPro" id="IPR036422">
    <property type="entry name" value="RuBisCO_lsu_N_sf"/>
</dbReference>
<dbReference type="Gene3D" id="3.20.20.110">
    <property type="entry name" value="Ribulose bisphosphate carboxylase, large subunit, C-terminal domain"/>
    <property type="match status" value="1"/>
</dbReference>
<dbReference type="SFLD" id="SFLDS00014">
    <property type="entry name" value="RuBisCO"/>
    <property type="match status" value="1"/>
</dbReference>
<dbReference type="EC" id="3.1.3.77" evidence="2"/>
<dbReference type="GO" id="GO:0043874">
    <property type="term" value="F:acireductone synthase activity"/>
    <property type="evidence" value="ECO:0007669"/>
    <property type="project" value="UniProtKB-EC"/>
</dbReference>
<dbReference type="GO" id="GO:0000287">
    <property type="term" value="F:magnesium ion binding"/>
    <property type="evidence" value="ECO:0007669"/>
    <property type="project" value="InterPro"/>
</dbReference>